<sequence length="75" mass="8179">MTAVPDVNLHAGATEAVEHRDLAQVAARDGVTHLREHESERAHSGTAYPDDVVPAGARQVKRYYRAAVSHGPRPR</sequence>
<dbReference type="EMBL" id="CAFBLR010000048">
    <property type="protein sequence ID" value="CAB4869850.1"/>
    <property type="molecule type" value="Genomic_DNA"/>
</dbReference>
<evidence type="ECO:0000256" key="1">
    <source>
        <dbReference type="SAM" id="MobiDB-lite"/>
    </source>
</evidence>
<organism evidence="2">
    <name type="scientific">freshwater metagenome</name>
    <dbReference type="NCBI Taxonomy" id="449393"/>
    <lineage>
        <taxon>unclassified sequences</taxon>
        <taxon>metagenomes</taxon>
        <taxon>ecological metagenomes</taxon>
    </lineage>
</organism>
<accession>A0A6J7DK43</accession>
<dbReference type="AlphaFoldDB" id="A0A6J7DK43"/>
<protein>
    <submittedName>
        <fullName evidence="2">Unannotated protein</fullName>
    </submittedName>
</protein>
<gene>
    <name evidence="2" type="ORF">UFOPK3417_00687</name>
</gene>
<feature type="region of interest" description="Disordered" evidence="1">
    <location>
        <begin position="35"/>
        <end position="54"/>
    </location>
</feature>
<proteinExistence type="predicted"/>
<name>A0A6J7DK43_9ZZZZ</name>
<evidence type="ECO:0000313" key="2">
    <source>
        <dbReference type="EMBL" id="CAB4869850.1"/>
    </source>
</evidence>
<reference evidence="2" key="1">
    <citation type="submission" date="2020-05" db="EMBL/GenBank/DDBJ databases">
        <authorList>
            <person name="Chiriac C."/>
            <person name="Salcher M."/>
            <person name="Ghai R."/>
            <person name="Kavagutti S V."/>
        </authorList>
    </citation>
    <scope>NUCLEOTIDE SEQUENCE</scope>
</reference>